<dbReference type="EC" id="4.2.1.103" evidence="2"/>
<dbReference type="PANTHER" id="PTHR43130:SF14">
    <property type="entry name" value="DJ-1_PFPI DOMAIN-CONTAINING PROTEIN"/>
    <property type="match status" value="1"/>
</dbReference>
<comment type="caution">
    <text evidence="2">The sequence shown here is derived from an EMBL/GenBank/DDBJ whole genome shotgun (WGS) entry which is preliminary data.</text>
</comment>
<reference evidence="2" key="1">
    <citation type="submission" date="2019-09" db="EMBL/GenBank/DDBJ databases">
        <authorList>
            <person name="Cremers G."/>
        </authorList>
    </citation>
    <scope>NUCLEOTIDE SEQUENCE [LARGE SCALE GENOMIC DNA]</scope>
    <source>
        <strain evidence="2">3B</strain>
    </source>
</reference>
<dbReference type="Pfam" id="PF01965">
    <property type="entry name" value="DJ-1_PfpI"/>
    <property type="match status" value="1"/>
</dbReference>
<dbReference type="Gene3D" id="3.40.50.880">
    <property type="match status" value="1"/>
</dbReference>
<dbReference type="EMBL" id="CABFUZ020000025">
    <property type="protein sequence ID" value="VVM04644.1"/>
    <property type="molecule type" value="Genomic_DNA"/>
</dbReference>
<sequence>MRRLGIYVFDGVEVIDFTAPLGVFAVARRLDPELDAFLLGDTLTPVKTTGNMLVIPRYDLDDRPDMDAFLVPGGIGTRAEMHNGRLLAFIRSLPQETLLVSVCTGSWIYGKAGLLDGIAATGRKHGDPSEKIVPIDRLAQIAPSCSIDRHRIVDAGRVITAGGISSGLETGLYLLLRFGYDEEFVDTVAYTMEYDRQWALLKGDRMVVTPSGSGGASR</sequence>
<dbReference type="GO" id="GO:0006355">
    <property type="term" value="P:regulation of DNA-templated transcription"/>
    <property type="evidence" value="ECO:0007669"/>
    <property type="project" value="TreeGrafter"/>
</dbReference>
<accession>A0A5E6MGN9</accession>
<gene>
    <name evidence="2" type="primary">inhA</name>
    <name evidence="2" type="ORF">MAMC_00160</name>
</gene>
<keyword evidence="2" id="KW-0456">Lyase</keyword>
<protein>
    <submittedName>
        <fullName evidence="2">Isonitrile hydratase</fullName>
        <ecNumber evidence="2">4.2.1.103</ecNumber>
    </submittedName>
</protein>
<dbReference type="Proteomes" id="UP000381693">
    <property type="component" value="Unassembled WGS sequence"/>
</dbReference>
<evidence type="ECO:0000259" key="1">
    <source>
        <dbReference type="Pfam" id="PF01965"/>
    </source>
</evidence>
<proteinExistence type="predicted"/>
<dbReference type="GO" id="GO:0050549">
    <property type="term" value="F:cyclohexyl-isocyanide hydratase activity"/>
    <property type="evidence" value="ECO:0007669"/>
    <property type="project" value="UniProtKB-EC"/>
</dbReference>
<feature type="domain" description="DJ-1/PfpI" evidence="1">
    <location>
        <begin position="5"/>
        <end position="169"/>
    </location>
</feature>
<dbReference type="InterPro" id="IPR002818">
    <property type="entry name" value="DJ-1/PfpI"/>
</dbReference>
<name>A0A5E6MGN9_9BACT</name>
<dbReference type="CDD" id="cd03139">
    <property type="entry name" value="GATase1_PfpI_2"/>
    <property type="match status" value="1"/>
</dbReference>
<dbReference type="InterPro" id="IPR029062">
    <property type="entry name" value="Class_I_gatase-like"/>
</dbReference>
<dbReference type="SUPFAM" id="SSF52317">
    <property type="entry name" value="Class I glutamine amidotransferase-like"/>
    <property type="match status" value="1"/>
</dbReference>
<organism evidence="2 3">
    <name type="scientific">Methylacidimicrobium cyclopophantes</name>
    <dbReference type="NCBI Taxonomy" id="1041766"/>
    <lineage>
        <taxon>Bacteria</taxon>
        <taxon>Pseudomonadati</taxon>
        <taxon>Verrucomicrobiota</taxon>
        <taxon>Methylacidimicrobium</taxon>
    </lineage>
</organism>
<dbReference type="PANTHER" id="PTHR43130">
    <property type="entry name" value="ARAC-FAMILY TRANSCRIPTIONAL REGULATOR"/>
    <property type="match status" value="1"/>
</dbReference>
<keyword evidence="3" id="KW-1185">Reference proteome</keyword>
<dbReference type="InterPro" id="IPR052158">
    <property type="entry name" value="INH-QAR"/>
</dbReference>
<evidence type="ECO:0000313" key="2">
    <source>
        <dbReference type="EMBL" id="VVM04644.1"/>
    </source>
</evidence>
<dbReference type="RefSeq" id="WP_178087581.1">
    <property type="nucleotide sequence ID" value="NZ_CABFUZ020000025.1"/>
</dbReference>
<evidence type="ECO:0000313" key="3">
    <source>
        <dbReference type="Proteomes" id="UP000381693"/>
    </source>
</evidence>
<dbReference type="AlphaFoldDB" id="A0A5E6MGN9"/>